<keyword evidence="11" id="KW-0413">Isomerase</keyword>
<dbReference type="InterPro" id="IPR046357">
    <property type="entry name" value="PPIase_dom_sf"/>
</dbReference>
<evidence type="ECO:0000256" key="3">
    <source>
        <dbReference type="ARBA" id="ARBA00022519"/>
    </source>
</evidence>
<keyword evidence="7" id="KW-0143">Chaperone</keyword>
<keyword evidence="6 12" id="KW-0472">Membrane</keyword>
<dbReference type="Pfam" id="PF13624">
    <property type="entry name" value="SurA_N_3"/>
    <property type="match status" value="1"/>
</dbReference>
<dbReference type="SUPFAM" id="SSF109998">
    <property type="entry name" value="Triger factor/SurA peptide-binding domain-like"/>
    <property type="match status" value="1"/>
</dbReference>
<evidence type="ECO:0000259" key="13">
    <source>
        <dbReference type="PROSITE" id="PS50198"/>
    </source>
</evidence>
<dbReference type="PROSITE" id="PS50198">
    <property type="entry name" value="PPIC_PPIASE_2"/>
    <property type="match status" value="1"/>
</dbReference>
<keyword evidence="11" id="KW-0697">Rotamase</keyword>
<evidence type="ECO:0000256" key="8">
    <source>
        <dbReference type="ARBA" id="ARBA00038408"/>
    </source>
</evidence>
<evidence type="ECO:0000256" key="12">
    <source>
        <dbReference type="SAM" id="Phobius"/>
    </source>
</evidence>
<feature type="domain" description="PpiC" evidence="13">
    <location>
        <begin position="264"/>
        <end position="368"/>
    </location>
</feature>
<sequence length="636" mass="73298">MLLSLMRKHAKSWLIKFLITIIALVFVFYFGYSFTSREGVKVAYVNGELISGLEYERAYADFVERMRAQYKDFWNEGMVEALQLKTRALEFLIQQKLLAQEAERLGFSVTKEEIQKTIMSYPAFQVDGRFDLNRYRLLLNHNRMAPEDFEAALRQDLLQEKLKQFIFAFTEVSEKELMEHFLFDNEKVKIQYAFFSPNENADVALDEKAIKEYFEKNRPRYKIPEKIKVSYLEFNPEDVKEQVTVNEADVVQYYENNAKLYTKPEEVRARHILFKVPEGASEAQEKAVADVAAKVRAQALEGVGFAKLAVMYSESETRTKGGDLGFFSKETVPLDLAVVKDMIFGLKVGEISEPVRTPSGYHILSVEERREGGLQPLDEVREKIEEILVKKTASEMAKDQALSLVDRLPYETPLTEFAAENDLSVKESDFFDSRTGLPELGPDPKRDLSTLFALQKFETSEIVEIGGKYYLFQVADRQEPRLPDFGEVEEKVKADYRAELLLDETKKRAESFLKALRDGESWDVMASKENIAVETPPAFTRRGSVIGIGHNQAFNDAAFRLSQENPYPQEVFTNERGAYVMRWEGTEPVDMELFEKDKSHLHDAVIEIKHRQAFEGWLDDLRKHAKIEIVSPVENR</sequence>
<reference evidence="14" key="1">
    <citation type="submission" date="2018-07" db="EMBL/GenBank/DDBJ databases">
        <authorList>
            <consortium name="Genoscope - CEA"/>
            <person name="William W."/>
        </authorList>
    </citation>
    <scope>NUCLEOTIDE SEQUENCE</scope>
    <source>
        <strain evidence="14">IK1</strain>
    </source>
</reference>
<keyword evidence="5 12" id="KW-1133">Transmembrane helix</keyword>
<dbReference type="Gene3D" id="3.10.50.40">
    <property type="match status" value="1"/>
</dbReference>
<evidence type="ECO:0000256" key="4">
    <source>
        <dbReference type="ARBA" id="ARBA00022692"/>
    </source>
</evidence>
<keyword evidence="4 12" id="KW-0812">Transmembrane</keyword>
<evidence type="ECO:0000256" key="10">
    <source>
        <dbReference type="ARBA" id="ARBA00042775"/>
    </source>
</evidence>
<dbReference type="AlphaFoldDB" id="A0A653A103"/>
<evidence type="ECO:0000256" key="2">
    <source>
        <dbReference type="ARBA" id="ARBA00022475"/>
    </source>
</evidence>
<dbReference type="InterPro" id="IPR027304">
    <property type="entry name" value="Trigger_fact/SurA_dom_sf"/>
</dbReference>
<dbReference type="PANTHER" id="PTHR47529">
    <property type="entry name" value="PEPTIDYL-PROLYL CIS-TRANS ISOMERASE D"/>
    <property type="match status" value="1"/>
</dbReference>
<dbReference type="GO" id="GO:0003755">
    <property type="term" value="F:peptidyl-prolyl cis-trans isomerase activity"/>
    <property type="evidence" value="ECO:0007669"/>
    <property type="project" value="UniProtKB-KW"/>
</dbReference>
<accession>A0A653A103</accession>
<dbReference type="Pfam" id="PF00639">
    <property type="entry name" value="Rotamase"/>
    <property type="match status" value="1"/>
</dbReference>
<comment type="similarity">
    <text evidence="8">Belongs to the PpiD chaperone family.</text>
</comment>
<evidence type="ECO:0000256" key="5">
    <source>
        <dbReference type="ARBA" id="ARBA00022989"/>
    </source>
</evidence>
<dbReference type="PROSITE" id="PS01096">
    <property type="entry name" value="PPIC_PPIASE_1"/>
    <property type="match status" value="1"/>
</dbReference>
<dbReference type="PANTHER" id="PTHR47529:SF1">
    <property type="entry name" value="PERIPLASMIC CHAPERONE PPID"/>
    <property type="match status" value="1"/>
</dbReference>
<protein>
    <recommendedName>
        <fullName evidence="9">Periplasmic chaperone PpiD</fullName>
    </recommendedName>
    <alternativeName>
        <fullName evidence="10">Periplasmic folding chaperone</fullName>
    </alternativeName>
</protein>
<feature type="transmembrane region" description="Helical" evidence="12">
    <location>
        <begin position="12"/>
        <end position="32"/>
    </location>
</feature>
<keyword evidence="3" id="KW-0997">Cell inner membrane</keyword>
<evidence type="ECO:0000256" key="7">
    <source>
        <dbReference type="ARBA" id="ARBA00023186"/>
    </source>
</evidence>
<evidence type="ECO:0000256" key="11">
    <source>
        <dbReference type="PROSITE-ProRule" id="PRU00278"/>
    </source>
</evidence>
<dbReference type="GO" id="GO:0005886">
    <property type="term" value="C:plasma membrane"/>
    <property type="evidence" value="ECO:0007669"/>
    <property type="project" value="UniProtKB-SubCell"/>
</dbReference>
<gene>
    <name evidence="14" type="ORF">TRIP_B170023</name>
</gene>
<name>A0A653A103_UNCDX</name>
<dbReference type="InterPro" id="IPR023058">
    <property type="entry name" value="PPIase_PpiC_CS"/>
</dbReference>
<comment type="subcellular location">
    <subcellularLocation>
        <location evidence="1">Cell inner membrane</location>
        <topology evidence="1">Single-pass type II membrane protein</topology>
        <orientation evidence="1">Periplasmic side</orientation>
    </subcellularLocation>
</comment>
<evidence type="ECO:0000256" key="9">
    <source>
        <dbReference type="ARBA" id="ARBA00040743"/>
    </source>
</evidence>
<dbReference type="SUPFAM" id="SSF54534">
    <property type="entry name" value="FKBP-like"/>
    <property type="match status" value="1"/>
</dbReference>
<dbReference type="InterPro" id="IPR000297">
    <property type="entry name" value="PPIase_PpiC"/>
</dbReference>
<dbReference type="EMBL" id="UPXX01000009">
    <property type="protein sequence ID" value="VBB41721.1"/>
    <property type="molecule type" value="Genomic_DNA"/>
</dbReference>
<dbReference type="Gene3D" id="1.10.4030.10">
    <property type="entry name" value="Porin chaperone SurA, peptide-binding domain"/>
    <property type="match status" value="1"/>
</dbReference>
<keyword evidence="2" id="KW-1003">Cell membrane</keyword>
<evidence type="ECO:0000313" key="14">
    <source>
        <dbReference type="EMBL" id="VBB41721.1"/>
    </source>
</evidence>
<proteinExistence type="inferred from homology"/>
<evidence type="ECO:0000256" key="6">
    <source>
        <dbReference type="ARBA" id="ARBA00023136"/>
    </source>
</evidence>
<evidence type="ECO:0000256" key="1">
    <source>
        <dbReference type="ARBA" id="ARBA00004382"/>
    </source>
</evidence>
<dbReference type="InterPro" id="IPR052029">
    <property type="entry name" value="PpiD_chaperone"/>
</dbReference>
<organism evidence="14">
    <name type="scientific">Uncultured Desulfatiglans sp</name>
    <dbReference type="NCBI Taxonomy" id="1748965"/>
    <lineage>
        <taxon>Bacteria</taxon>
        <taxon>Pseudomonadati</taxon>
        <taxon>Thermodesulfobacteriota</taxon>
        <taxon>Desulfobacteria</taxon>
        <taxon>Desulfatiglandales</taxon>
        <taxon>Desulfatiglandaceae</taxon>
        <taxon>Desulfatiglans</taxon>
        <taxon>environmental samples</taxon>
    </lineage>
</organism>